<dbReference type="GeneID" id="60423473"/>
<accession>A0A654M545</accession>
<evidence type="ECO:0000313" key="1">
    <source>
        <dbReference type="EMBL" id="ALI37856.1"/>
    </source>
</evidence>
<dbReference type="EMBL" id="CP012850">
    <property type="protein sequence ID" value="ALI37856.1"/>
    <property type="molecule type" value="Genomic_DNA"/>
</dbReference>
<name>A0A654M545_9ARCH</name>
<reference evidence="2" key="1">
    <citation type="submission" date="2015-10" db="EMBL/GenBank/DDBJ databases">
        <title>Niche specialization of a soil ammonia-oxidizing archaeon, Candidatus Nitrosocosmicus oleophilus.</title>
        <authorList>
            <person name="Jung M.-Y."/>
            <person name="Rhee S.-K."/>
        </authorList>
    </citation>
    <scope>NUCLEOTIDE SEQUENCE [LARGE SCALE GENOMIC DNA]</scope>
    <source>
        <strain evidence="2">MY3</strain>
    </source>
</reference>
<dbReference type="RefSeq" id="WP_196816843.1">
    <property type="nucleotide sequence ID" value="NZ_CP012850.1"/>
</dbReference>
<dbReference type="KEGG" id="taa:NMY3_03674"/>
<evidence type="ECO:0000313" key="2">
    <source>
        <dbReference type="Proteomes" id="UP000058925"/>
    </source>
</evidence>
<gene>
    <name evidence="1" type="ORF">NMY3_03674</name>
</gene>
<keyword evidence="2" id="KW-1185">Reference proteome</keyword>
<proteinExistence type="predicted"/>
<dbReference type="Proteomes" id="UP000058925">
    <property type="component" value="Chromosome"/>
</dbReference>
<protein>
    <submittedName>
        <fullName evidence="1">Uncharacterized protein</fullName>
    </submittedName>
</protein>
<dbReference type="AlphaFoldDB" id="A0A654M545"/>
<organism evidence="1 2">
    <name type="scientific">Candidatus Nitrosocosmicus oleophilus</name>
    <dbReference type="NCBI Taxonomy" id="1353260"/>
    <lineage>
        <taxon>Archaea</taxon>
        <taxon>Nitrososphaerota</taxon>
        <taxon>Nitrososphaeria</taxon>
        <taxon>Nitrososphaerales</taxon>
        <taxon>Nitrososphaeraceae</taxon>
        <taxon>Candidatus Nitrosocosmicus</taxon>
    </lineage>
</organism>
<sequence>MNISSTNHLLSLEEKLEPVSKLQSHNTVVGITKESNGSEVRIFVKNQLIIALTLIQRSI</sequence>